<proteinExistence type="predicted"/>
<dbReference type="EMBL" id="JBHLTR010000003">
    <property type="protein sequence ID" value="MFC0557852.1"/>
    <property type="molecule type" value="Genomic_DNA"/>
</dbReference>
<reference evidence="1 2" key="1">
    <citation type="submission" date="2024-09" db="EMBL/GenBank/DDBJ databases">
        <authorList>
            <person name="Sun Q."/>
            <person name="Mori K."/>
        </authorList>
    </citation>
    <scope>NUCLEOTIDE SEQUENCE [LARGE SCALE GENOMIC DNA]</scope>
    <source>
        <strain evidence="1 2">NCAIM B.02301</strain>
    </source>
</reference>
<keyword evidence="2" id="KW-1185">Reference proteome</keyword>
<evidence type="ECO:0000313" key="2">
    <source>
        <dbReference type="Proteomes" id="UP001589833"/>
    </source>
</evidence>
<comment type="caution">
    <text evidence="1">The sequence shown here is derived from an EMBL/GenBank/DDBJ whole genome shotgun (WGS) entry which is preliminary data.</text>
</comment>
<evidence type="ECO:0000313" key="1">
    <source>
        <dbReference type="EMBL" id="MFC0557852.1"/>
    </source>
</evidence>
<dbReference type="Proteomes" id="UP001589833">
    <property type="component" value="Unassembled WGS sequence"/>
</dbReference>
<protein>
    <submittedName>
        <fullName evidence="1">Uncharacterized protein</fullName>
    </submittedName>
</protein>
<sequence length="41" mass="4524">MPALQPGMGALPMLGVQRVEPLPHSNMNLIRNETTTKKPVR</sequence>
<organism evidence="1 2">
    <name type="scientific">Halalkalibacter alkalisediminis</name>
    <dbReference type="NCBI Taxonomy" id="935616"/>
    <lineage>
        <taxon>Bacteria</taxon>
        <taxon>Bacillati</taxon>
        <taxon>Bacillota</taxon>
        <taxon>Bacilli</taxon>
        <taxon>Bacillales</taxon>
        <taxon>Bacillaceae</taxon>
        <taxon>Halalkalibacter</taxon>
    </lineage>
</organism>
<accession>A0ABV6NAR0</accession>
<name>A0ABV6NAR0_9BACI</name>
<gene>
    <name evidence="1" type="ORF">ACFFH4_02140</name>
</gene>
<dbReference type="RefSeq" id="WP_273843360.1">
    <property type="nucleotide sequence ID" value="NZ_JAQQWT010000006.1"/>
</dbReference>